<dbReference type="OrthoDB" id="2559670at2759"/>
<feature type="transmembrane region" description="Helical" evidence="1">
    <location>
        <begin position="12"/>
        <end position="32"/>
    </location>
</feature>
<dbReference type="EMBL" id="MCFC01000009">
    <property type="protein sequence ID" value="ORY32587.1"/>
    <property type="molecule type" value="Genomic_DNA"/>
</dbReference>
<reference evidence="2 3" key="1">
    <citation type="submission" date="2016-07" db="EMBL/GenBank/DDBJ databases">
        <title>Pervasive Adenine N6-methylation of Active Genes in Fungi.</title>
        <authorList>
            <consortium name="DOE Joint Genome Institute"/>
            <person name="Mondo S.J."/>
            <person name="Dannebaum R.O."/>
            <person name="Kuo R.C."/>
            <person name="Labutti K."/>
            <person name="Haridas S."/>
            <person name="Kuo A."/>
            <person name="Salamov A."/>
            <person name="Ahrendt S.R."/>
            <person name="Lipzen A."/>
            <person name="Sullivan W."/>
            <person name="Andreopoulos W.B."/>
            <person name="Clum A."/>
            <person name="Lindquist E."/>
            <person name="Daum C."/>
            <person name="Ramamoorthy G.K."/>
            <person name="Gryganskyi A."/>
            <person name="Culley D."/>
            <person name="Magnuson J.K."/>
            <person name="James T.Y."/>
            <person name="O'Malley M.A."/>
            <person name="Stajich J.E."/>
            <person name="Spatafora J.W."/>
            <person name="Visel A."/>
            <person name="Grigoriev I.V."/>
        </authorList>
    </citation>
    <scope>NUCLEOTIDE SEQUENCE [LARGE SCALE GENOMIC DNA]</scope>
    <source>
        <strain evidence="2 3">68-887.2</strain>
    </source>
</reference>
<keyword evidence="3" id="KW-1185">Reference proteome</keyword>
<name>A0A1Y2BDM3_9TREE</name>
<dbReference type="Proteomes" id="UP000193986">
    <property type="component" value="Unassembled WGS sequence"/>
</dbReference>
<protein>
    <submittedName>
        <fullName evidence="2">Uncharacterized protein</fullName>
    </submittedName>
</protein>
<gene>
    <name evidence="2" type="ORF">BCR39DRAFT_523035</name>
</gene>
<evidence type="ECO:0000313" key="2">
    <source>
        <dbReference type="EMBL" id="ORY32587.1"/>
    </source>
</evidence>
<sequence length="216" mass="23534">MSPPSRTTGLPYHLAYPIISLTLLAVSAFASADSVWYCSANTATQVIRFAGQNYCGYNVSNLVITAKLGCIFRGWQYQIPDNYFGFPLPANVSNNLSKAAVLSVVSFSLVLVSGAHHAYTIRYSYRVSPAPNADKLYSLTQIHFITVTVCFVFTLVAFVVEAAIIGHAVGSTITTDEDTVQVAVYWGQSPWLVLAAGVVHVGWGYEAVRWRTALLK</sequence>
<evidence type="ECO:0000313" key="3">
    <source>
        <dbReference type="Proteomes" id="UP000193986"/>
    </source>
</evidence>
<feature type="transmembrane region" description="Helical" evidence="1">
    <location>
        <begin position="142"/>
        <end position="169"/>
    </location>
</feature>
<accession>A0A1Y2BDM3</accession>
<dbReference type="AlphaFoldDB" id="A0A1Y2BDM3"/>
<comment type="caution">
    <text evidence="2">The sequence shown here is derived from an EMBL/GenBank/DDBJ whole genome shotgun (WGS) entry which is preliminary data.</text>
</comment>
<keyword evidence="1" id="KW-0812">Transmembrane</keyword>
<proteinExistence type="predicted"/>
<keyword evidence="1" id="KW-1133">Transmembrane helix</keyword>
<feature type="transmembrane region" description="Helical" evidence="1">
    <location>
        <begin position="99"/>
        <end position="121"/>
    </location>
</feature>
<keyword evidence="1" id="KW-0472">Membrane</keyword>
<feature type="transmembrane region" description="Helical" evidence="1">
    <location>
        <begin position="189"/>
        <end position="208"/>
    </location>
</feature>
<organism evidence="2 3">
    <name type="scientific">Naematelia encephala</name>
    <dbReference type="NCBI Taxonomy" id="71784"/>
    <lineage>
        <taxon>Eukaryota</taxon>
        <taxon>Fungi</taxon>
        <taxon>Dikarya</taxon>
        <taxon>Basidiomycota</taxon>
        <taxon>Agaricomycotina</taxon>
        <taxon>Tremellomycetes</taxon>
        <taxon>Tremellales</taxon>
        <taxon>Naemateliaceae</taxon>
        <taxon>Naematelia</taxon>
    </lineage>
</organism>
<dbReference type="InParanoid" id="A0A1Y2BDM3"/>
<evidence type="ECO:0000256" key="1">
    <source>
        <dbReference type="SAM" id="Phobius"/>
    </source>
</evidence>